<organism evidence="4">
    <name type="scientific">Brugia timori</name>
    <dbReference type="NCBI Taxonomy" id="42155"/>
    <lineage>
        <taxon>Eukaryota</taxon>
        <taxon>Metazoa</taxon>
        <taxon>Ecdysozoa</taxon>
        <taxon>Nematoda</taxon>
        <taxon>Chromadorea</taxon>
        <taxon>Rhabditida</taxon>
        <taxon>Spirurina</taxon>
        <taxon>Spiruromorpha</taxon>
        <taxon>Filarioidea</taxon>
        <taxon>Onchocercidae</taxon>
        <taxon>Brugia</taxon>
    </lineage>
</organism>
<reference evidence="2 3" key="2">
    <citation type="submission" date="2018-11" db="EMBL/GenBank/DDBJ databases">
        <authorList>
            <consortium name="Pathogen Informatics"/>
        </authorList>
    </citation>
    <scope>NUCLEOTIDE SEQUENCE [LARGE SCALE GENOMIC DNA]</scope>
</reference>
<dbReference type="EMBL" id="UZAG01004977">
    <property type="protein sequence ID" value="VDO17377.1"/>
    <property type="molecule type" value="Genomic_DNA"/>
</dbReference>
<proteinExistence type="predicted"/>
<dbReference type="AlphaFoldDB" id="A0A0R3QGS6"/>
<feature type="region of interest" description="Disordered" evidence="1">
    <location>
        <begin position="1"/>
        <end position="20"/>
    </location>
</feature>
<evidence type="ECO:0000256" key="1">
    <source>
        <dbReference type="SAM" id="MobiDB-lite"/>
    </source>
</evidence>
<sequence length="102" mass="12056">SEAQEEKPDQGWEDIGDKEQYTKEELEIFKKEYAKQQGWGEYAYSTPAPTPNPSRMEQPYQIPVDSLDNTDIKQHHQMVQHVEPIQPMQQHQIDDEVNNFRL</sequence>
<accession>A0A0R3QGS6</accession>
<keyword evidence="3" id="KW-1185">Reference proteome</keyword>
<evidence type="ECO:0000313" key="2">
    <source>
        <dbReference type="EMBL" id="VDO17377.1"/>
    </source>
</evidence>
<protein>
    <submittedName>
        <fullName evidence="4">LsmAD domain-containing protein</fullName>
    </submittedName>
</protein>
<evidence type="ECO:0000313" key="3">
    <source>
        <dbReference type="Proteomes" id="UP000280834"/>
    </source>
</evidence>
<reference evidence="4" key="1">
    <citation type="submission" date="2017-02" db="UniProtKB">
        <authorList>
            <consortium name="WormBaseParasite"/>
        </authorList>
    </citation>
    <scope>IDENTIFICATION</scope>
</reference>
<gene>
    <name evidence="2" type="ORF">BTMF_LOCUS4858</name>
</gene>
<dbReference type="Proteomes" id="UP000280834">
    <property type="component" value="Unassembled WGS sequence"/>
</dbReference>
<dbReference type="WBParaSite" id="BTMF_0000558201-mRNA-1">
    <property type="protein sequence ID" value="BTMF_0000558201-mRNA-1"/>
    <property type="gene ID" value="BTMF_0000558201"/>
</dbReference>
<name>A0A0R3QGS6_9BILA</name>
<dbReference type="STRING" id="42155.A0A0R3QGS6"/>
<evidence type="ECO:0000313" key="4">
    <source>
        <dbReference type="WBParaSite" id="BTMF_0000558201-mRNA-1"/>
    </source>
</evidence>